<evidence type="ECO:0000256" key="6">
    <source>
        <dbReference type="ARBA" id="ARBA00022840"/>
    </source>
</evidence>
<dbReference type="PANTHER" id="PTHR11777">
    <property type="entry name" value="ALANYL-TRNA SYNTHETASE"/>
    <property type="match status" value="1"/>
</dbReference>
<dbReference type="InterPro" id="IPR018164">
    <property type="entry name" value="Ala-tRNA-synth_IIc_N"/>
</dbReference>
<proteinExistence type="inferred from homology"/>
<keyword evidence="7" id="KW-0694">RNA-binding</keyword>
<accession>A0A4Y7JC14</accession>
<sequence>MAGMEPQMTTTKWPANKVREAFIMFFRKKDHTNWESSAVVPMNDPGLLFANAGLNQFKPIFLGTADPNTALNYFKTDAISWAWELLTEEMGDTGPCGPCTEIHFDGDNQDAASLCNSEADGSLKPLPSKHVNTGMGFGRLTWILQNKNDQNDTDEFMPIFNAIQQATGAKSYYGKVGEDNADKIDMAYCG</sequence>
<feature type="domain" description="Alanyl-transfer RNA synthetases family profile" evidence="10">
    <location>
        <begin position="13"/>
        <end position="190"/>
    </location>
</feature>
<evidence type="ECO:0000313" key="12">
    <source>
        <dbReference type="Proteomes" id="UP000316621"/>
    </source>
</evidence>
<dbReference type="GO" id="GO:0005739">
    <property type="term" value="C:mitochondrion"/>
    <property type="evidence" value="ECO:0007669"/>
    <property type="project" value="TreeGrafter"/>
</dbReference>
<keyword evidence="8" id="KW-0648">Protein biosynthesis</keyword>
<dbReference type="GO" id="GO:0005524">
    <property type="term" value="F:ATP binding"/>
    <property type="evidence" value="ECO:0007669"/>
    <property type="project" value="UniProtKB-KW"/>
</dbReference>
<keyword evidence="3" id="KW-0820">tRNA-binding</keyword>
<evidence type="ECO:0000256" key="3">
    <source>
        <dbReference type="ARBA" id="ARBA00022555"/>
    </source>
</evidence>
<dbReference type="GO" id="GO:0002161">
    <property type="term" value="F:aminoacyl-tRNA deacylase activity"/>
    <property type="evidence" value="ECO:0007669"/>
    <property type="project" value="TreeGrafter"/>
</dbReference>
<dbReference type="GO" id="GO:0006419">
    <property type="term" value="P:alanyl-tRNA aminoacylation"/>
    <property type="evidence" value="ECO:0007669"/>
    <property type="project" value="InterPro"/>
</dbReference>
<dbReference type="Pfam" id="PF01411">
    <property type="entry name" value="tRNA-synt_2c"/>
    <property type="match status" value="2"/>
</dbReference>
<dbReference type="PROSITE" id="PS50860">
    <property type="entry name" value="AA_TRNA_LIGASE_II_ALA"/>
    <property type="match status" value="1"/>
</dbReference>
<keyword evidence="6" id="KW-0067">ATP-binding</keyword>
<evidence type="ECO:0000256" key="8">
    <source>
        <dbReference type="ARBA" id="ARBA00022917"/>
    </source>
</evidence>
<evidence type="ECO:0000256" key="7">
    <source>
        <dbReference type="ARBA" id="ARBA00022884"/>
    </source>
</evidence>
<dbReference type="InterPro" id="IPR018165">
    <property type="entry name" value="Ala-tRNA-synth_IIc_core"/>
</dbReference>
<dbReference type="Proteomes" id="UP000316621">
    <property type="component" value="Chromosome 4"/>
</dbReference>
<dbReference type="EC" id="6.1.1.7" evidence="2"/>
<name>A0A4Y7JC14_PAPSO</name>
<evidence type="ECO:0000256" key="4">
    <source>
        <dbReference type="ARBA" id="ARBA00022598"/>
    </source>
</evidence>
<comment type="similarity">
    <text evidence="1">Belongs to the class-II aminoacyl-tRNA synthetase family.</text>
</comment>
<dbReference type="EMBL" id="CM010718">
    <property type="protein sequence ID" value="RZC57338.1"/>
    <property type="molecule type" value="Genomic_DNA"/>
</dbReference>
<evidence type="ECO:0000259" key="10">
    <source>
        <dbReference type="PROSITE" id="PS50860"/>
    </source>
</evidence>
<evidence type="ECO:0000256" key="5">
    <source>
        <dbReference type="ARBA" id="ARBA00022741"/>
    </source>
</evidence>
<protein>
    <recommendedName>
        <fullName evidence="2">alanine--tRNA ligase</fullName>
        <ecNumber evidence="2">6.1.1.7</ecNumber>
    </recommendedName>
</protein>
<evidence type="ECO:0000313" key="11">
    <source>
        <dbReference type="EMBL" id="RZC57338.1"/>
    </source>
</evidence>
<dbReference type="Gramene" id="RZC57338">
    <property type="protein sequence ID" value="RZC57338"/>
    <property type="gene ID" value="C5167_004642"/>
</dbReference>
<dbReference type="GO" id="GO:0004813">
    <property type="term" value="F:alanine-tRNA ligase activity"/>
    <property type="evidence" value="ECO:0007669"/>
    <property type="project" value="UniProtKB-EC"/>
</dbReference>
<dbReference type="GO" id="GO:0000049">
    <property type="term" value="F:tRNA binding"/>
    <property type="evidence" value="ECO:0007669"/>
    <property type="project" value="UniProtKB-KW"/>
</dbReference>
<gene>
    <name evidence="11" type="ORF">C5167_004642</name>
</gene>
<organism evidence="11 12">
    <name type="scientific">Papaver somniferum</name>
    <name type="common">Opium poppy</name>
    <dbReference type="NCBI Taxonomy" id="3469"/>
    <lineage>
        <taxon>Eukaryota</taxon>
        <taxon>Viridiplantae</taxon>
        <taxon>Streptophyta</taxon>
        <taxon>Embryophyta</taxon>
        <taxon>Tracheophyta</taxon>
        <taxon>Spermatophyta</taxon>
        <taxon>Magnoliopsida</taxon>
        <taxon>Ranunculales</taxon>
        <taxon>Papaveraceae</taxon>
        <taxon>Papaveroideae</taxon>
        <taxon>Papaver</taxon>
    </lineage>
</organism>
<dbReference type="STRING" id="3469.A0A4Y7JC14"/>
<dbReference type="Gene3D" id="3.30.930.10">
    <property type="entry name" value="Bira Bifunctional Protein, Domain 2"/>
    <property type="match status" value="2"/>
</dbReference>
<dbReference type="InterPro" id="IPR045864">
    <property type="entry name" value="aa-tRNA-synth_II/BPL/LPL"/>
</dbReference>
<evidence type="ECO:0000256" key="9">
    <source>
        <dbReference type="ARBA" id="ARBA00023146"/>
    </source>
</evidence>
<keyword evidence="5" id="KW-0547">Nucleotide-binding</keyword>
<dbReference type="InterPro" id="IPR050058">
    <property type="entry name" value="Ala-tRNA_ligase"/>
</dbReference>
<evidence type="ECO:0000256" key="1">
    <source>
        <dbReference type="ARBA" id="ARBA00008226"/>
    </source>
</evidence>
<keyword evidence="12" id="KW-1185">Reference proteome</keyword>
<evidence type="ECO:0000256" key="2">
    <source>
        <dbReference type="ARBA" id="ARBA00013168"/>
    </source>
</evidence>
<reference evidence="11 12" key="1">
    <citation type="journal article" date="2018" name="Science">
        <title>The opium poppy genome and morphinan production.</title>
        <authorList>
            <person name="Guo L."/>
            <person name="Winzer T."/>
            <person name="Yang X."/>
            <person name="Li Y."/>
            <person name="Ning Z."/>
            <person name="He Z."/>
            <person name="Teodor R."/>
            <person name="Lu Y."/>
            <person name="Bowser T.A."/>
            <person name="Graham I.A."/>
            <person name="Ye K."/>
        </authorList>
    </citation>
    <scope>NUCLEOTIDE SEQUENCE [LARGE SCALE GENOMIC DNA]</scope>
    <source>
        <strain evidence="12">cv. HN1</strain>
        <tissue evidence="11">Leaves</tissue>
    </source>
</reference>
<dbReference type="SUPFAM" id="SSF55681">
    <property type="entry name" value="Class II aaRS and biotin synthetases"/>
    <property type="match status" value="1"/>
</dbReference>
<keyword evidence="9" id="KW-0030">Aminoacyl-tRNA synthetase</keyword>
<dbReference type="PANTHER" id="PTHR11777:SF9">
    <property type="entry name" value="ALANINE--TRNA LIGASE, CYTOPLASMIC"/>
    <property type="match status" value="1"/>
</dbReference>
<dbReference type="AlphaFoldDB" id="A0A4Y7JC14"/>
<keyword evidence="4" id="KW-0436">Ligase</keyword>
<dbReference type="GO" id="GO:0009507">
    <property type="term" value="C:chloroplast"/>
    <property type="evidence" value="ECO:0007669"/>
    <property type="project" value="TreeGrafter"/>
</dbReference>